<dbReference type="EMBL" id="FNIC01000002">
    <property type="protein sequence ID" value="SDN29294.1"/>
    <property type="molecule type" value="Genomic_DNA"/>
</dbReference>
<evidence type="ECO:0000256" key="3">
    <source>
        <dbReference type="ARBA" id="ARBA00022679"/>
    </source>
</evidence>
<dbReference type="InterPro" id="IPR011009">
    <property type="entry name" value="Kinase-like_dom_sf"/>
</dbReference>
<dbReference type="SUPFAM" id="SSF56112">
    <property type="entry name" value="Protein kinase-like (PK-like)"/>
    <property type="match status" value="1"/>
</dbReference>
<dbReference type="EC" id="2.7.11.1" evidence="1"/>
<keyword evidence="2 10" id="KW-0723">Serine/threonine-protein kinase</keyword>
<proteinExistence type="predicted"/>
<reference evidence="10 11" key="1">
    <citation type="submission" date="2016-10" db="EMBL/GenBank/DDBJ databases">
        <authorList>
            <person name="de Groot N.N."/>
        </authorList>
    </citation>
    <scope>NUCLEOTIDE SEQUENCE [LARGE SCALE GENOMIC DNA]</scope>
    <source>
        <strain evidence="10 11">CGMCC 1.11147</strain>
    </source>
</reference>
<dbReference type="PANTHER" id="PTHR43289">
    <property type="entry name" value="MITOGEN-ACTIVATED PROTEIN KINASE KINASE KINASE 20-RELATED"/>
    <property type="match status" value="1"/>
</dbReference>
<dbReference type="InterPro" id="IPR000719">
    <property type="entry name" value="Prot_kinase_dom"/>
</dbReference>
<keyword evidence="3" id="KW-0808">Transferase</keyword>
<evidence type="ECO:0000256" key="7">
    <source>
        <dbReference type="SAM" id="MobiDB-lite"/>
    </source>
</evidence>
<dbReference type="PROSITE" id="PS50011">
    <property type="entry name" value="PROTEIN_KINASE_DOM"/>
    <property type="match status" value="1"/>
</dbReference>
<keyword evidence="8" id="KW-1133">Transmembrane helix</keyword>
<dbReference type="AlphaFoldDB" id="A0A1H0A7V7"/>
<feature type="transmembrane region" description="Helical" evidence="8">
    <location>
        <begin position="321"/>
        <end position="343"/>
    </location>
</feature>
<gene>
    <name evidence="10" type="ORF">SAMN05192576_1952</name>
</gene>
<dbReference type="OrthoDB" id="9762169at2"/>
<dbReference type="Gene3D" id="3.30.200.20">
    <property type="entry name" value="Phosphorylase Kinase, domain 1"/>
    <property type="match status" value="1"/>
</dbReference>
<keyword evidence="8" id="KW-0812">Transmembrane</keyword>
<evidence type="ECO:0000259" key="9">
    <source>
        <dbReference type="PROSITE" id="PS50011"/>
    </source>
</evidence>
<keyword evidence="11" id="KW-1185">Reference proteome</keyword>
<evidence type="ECO:0000313" key="10">
    <source>
        <dbReference type="EMBL" id="SDN29294.1"/>
    </source>
</evidence>
<feature type="compositionally biased region" description="Basic residues" evidence="7">
    <location>
        <begin position="394"/>
        <end position="429"/>
    </location>
</feature>
<evidence type="ECO:0000256" key="6">
    <source>
        <dbReference type="ARBA" id="ARBA00022840"/>
    </source>
</evidence>
<dbReference type="SMART" id="SM00220">
    <property type="entry name" value="S_TKc"/>
    <property type="match status" value="1"/>
</dbReference>
<keyword evidence="4" id="KW-0547">Nucleotide-binding</keyword>
<dbReference type="InterPro" id="IPR008271">
    <property type="entry name" value="Ser/Thr_kinase_AS"/>
</dbReference>
<dbReference type="Gene3D" id="1.10.510.10">
    <property type="entry name" value="Transferase(Phosphotransferase) domain 1"/>
    <property type="match status" value="1"/>
</dbReference>
<evidence type="ECO:0000256" key="4">
    <source>
        <dbReference type="ARBA" id="ARBA00022741"/>
    </source>
</evidence>
<dbReference type="PROSITE" id="PS00108">
    <property type="entry name" value="PROTEIN_KINASE_ST"/>
    <property type="match status" value="1"/>
</dbReference>
<feature type="domain" description="Protein kinase" evidence="9">
    <location>
        <begin position="46"/>
        <end position="307"/>
    </location>
</feature>
<evidence type="ECO:0000256" key="1">
    <source>
        <dbReference type="ARBA" id="ARBA00012513"/>
    </source>
</evidence>
<dbReference type="GO" id="GO:0005524">
    <property type="term" value="F:ATP binding"/>
    <property type="evidence" value="ECO:0007669"/>
    <property type="project" value="UniProtKB-KW"/>
</dbReference>
<sequence>MNRDQELPGQVDPEPTQAIADMAALLAEPSEPLAVPALMDRIAGRYELGPVIGRGGVADVHRAQDTLLDREVAVKLLRQEATSEADRARFTAEARTLAQLSDPGLVTVLDAGTSDDHPYLVMELVEGTNLAAALEAGPLGRGEAARILRVVAEALAYAHGQGVVHRDVKPGNVLVGHDGRVKLADFGIARLVGDAIRHTATGTTIGTVSYLAPEQVTGGELTQAVDIYALGLVLLESVTGERAFIGPTAEAALARLTRDPEVPTDLPPAWQDLLRAMTAREAADRPSAEQVVGRLTALEHGSTHDLVPLAPTAGAGRRRPLAGMMASAALVAAAMIIAGTGVFGAGEPTAAGRAVPDRTPSVSGTKKAVQTPAPAKVASSATAPPTAHAGATKTKPKVTKPKVTKPKVTKPKANAKPKSKGKGKGKGRR</sequence>
<protein>
    <recommendedName>
        <fullName evidence="1">non-specific serine/threonine protein kinase</fullName>
        <ecNumber evidence="1">2.7.11.1</ecNumber>
    </recommendedName>
</protein>
<dbReference type="Proteomes" id="UP000199004">
    <property type="component" value="Unassembled WGS sequence"/>
</dbReference>
<feature type="region of interest" description="Disordered" evidence="7">
    <location>
        <begin position="351"/>
        <end position="429"/>
    </location>
</feature>
<organism evidence="10 11">
    <name type="scientific">Nocardioides szechwanensis</name>
    <dbReference type="NCBI Taxonomy" id="1005944"/>
    <lineage>
        <taxon>Bacteria</taxon>
        <taxon>Bacillati</taxon>
        <taxon>Actinomycetota</taxon>
        <taxon>Actinomycetes</taxon>
        <taxon>Propionibacteriales</taxon>
        <taxon>Nocardioidaceae</taxon>
        <taxon>Nocardioides</taxon>
    </lineage>
</organism>
<feature type="compositionally biased region" description="Low complexity" evidence="7">
    <location>
        <begin position="371"/>
        <end position="393"/>
    </location>
</feature>
<evidence type="ECO:0000256" key="2">
    <source>
        <dbReference type="ARBA" id="ARBA00022527"/>
    </source>
</evidence>
<dbReference type="CDD" id="cd14014">
    <property type="entry name" value="STKc_PknB_like"/>
    <property type="match status" value="1"/>
</dbReference>
<dbReference type="GO" id="GO:0004674">
    <property type="term" value="F:protein serine/threonine kinase activity"/>
    <property type="evidence" value="ECO:0007669"/>
    <property type="project" value="UniProtKB-KW"/>
</dbReference>
<keyword evidence="5 10" id="KW-0418">Kinase</keyword>
<accession>A0A1H0A7V7</accession>
<dbReference type="Pfam" id="PF00069">
    <property type="entry name" value="Pkinase"/>
    <property type="match status" value="1"/>
</dbReference>
<dbReference type="PANTHER" id="PTHR43289:SF6">
    <property type="entry name" value="SERINE_THREONINE-PROTEIN KINASE NEKL-3"/>
    <property type="match status" value="1"/>
</dbReference>
<evidence type="ECO:0000256" key="5">
    <source>
        <dbReference type="ARBA" id="ARBA00022777"/>
    </source>
</evidence>
<dbReference type="STRING" id="1005944.SAMN05192576_1952"/>
<dbReference type="RefSeq" id="WP_091024138.1">
    <property type="nucleotide sequence ID" value="NZ_BKAE01000011.1"/>
</dbReference>
<evidence type="ECO:0000256" key="8">
    <source>
        <dbReference type="SAM" id="Phobius"/>
    </source>
</evidence>
<keyword evidence="8" id="KW-0472">Membrane</keyword>
<evidence type="ECO:0000313" key="11">
    <source>
        <dbReference type="Proteomes" id="UP000199004"/>
    </source>
</evidence>
<keyword evidence="6" id="KW-0067">ATP-binding</keyword>
<name>A0A1H0A7V7_9ACTN</name>